<organism evidence="1 2">
    <name type="scientific">Candidatus Clostridium helianthi</name>
    <dbReference type="NCBI Taxonomy" id="3381660"/>
    <lineage>
        <taxon>Bacteria</taxon>
        <taxon>Bacillati</taxon>
        <taxon>Bacillota</taxon>
        <taxon>Clostridia</taxon>
        <taxon>Eubacteriales</taxon>
        <taxon>Clostridiaceae</taxon>
        <taxon>Clostridium</taxon>
    </lineage>
</organism>
<dbReference type="RefSeq" id="WP_406761885.1">
    <property type="nucleotide sequence ID" value="NZ_JBJIAB010000023.1"/>
</dbReference>
<evidence type="ECO:0000313" key="1">
    <source>
        <dbReference type="EMBL" id="MFL0166733.1"/>
    </source>
</evidence>
<keyword evidence="2" id="KW-1185">Reference proteome</keyword>
<dbReference type="EMBL" id="JBJIAB010000023">
    <property type="protein sequence ID" value="MFL0166733.1"/>
    <property type="molecule type" value="Genomic_DNA"/>
</dbReference>
<proteinExistence type="predicted"/>
<sequence>MSYEYDPTKVPDYYNPDDPNQLLDMADFPYEVLEDKYVLLEYPGTIKERYLSFYDNEIDALKIGKRLGHKCWEAVHARVAISNIFGMKVFSGYEAYEENKRIK</sequence>
<gene>
    <name evidence="1" type="ORF">ACJDTP_16830</name>
</gene>
<evidence type="ECO:0000313" key="2">
    <source>
        <dbReference type="Proteomes" id="UP001623600"/>
    </source>
</evidence>
<reference evidence="1 2" key="1">
    <citation type="submission" date="2024-11" db="EMBL/GenBank/DDBJ databases">
        <authorList>
            <person name="Heng Y.C."/>
            <person name="Lim A.C.H."/>
            <person name="Lee J.K.Y."/>
            <person name="Kittelmann S."/>
        </authorList>
    </citation>
    <scope>NUCLEOTIDE SEQUENCE [LARGE SCALE GENOMIC DNA]</scope>
    <source>
        <strain evidence="1 2">WILCCON 0112</strain>
    </source>
</reference>
<dbReference type="Proteomes" id="UP001623600">
    <property type="component" value="Unassembled WGS sequence"/>
</dbReference>
<comment type="caution">
    <text evidence="1">The sequence shown here is derived from an EMBL/GenBank/DDBJ whole genome shotgun (WGS) entry which is preliminary data.</text>
</comment>
<name>A0ABW8S7B1_9CLOT</name>
<protein>
    <submittedName>
        <fullName evidence="1">Uncharacterized protein</fullName>
    </submittedName>
</protein>
<accession>A0ABW8S7B1</accession>